<feature type="transmembrane region" description="Helical" evidence="1">
    <location>
        <begin position="149"/>
        <end position="167"/>
    </location>
</feature>
<name>A0AAV5B1S7_9ACTN</name>
<evidence type="ECO:0000256" key="1">
    <source>
        <dbReference type="SAM" id="Phobius"/>
    </source>
</evidence>
<dbReference type="AlphaFoldDB" id="A0AAV5B1S7"/>
<sequence>MRVLWGALLFLALFLFSAFIQNYPATEMGLSYDIQGVAETTEFEIVGSHDGVDPKLLDAYRRREALRQEAVMAADADAQIDALAALRLFDARTLLPVWPGATASDYAQRSLWASSYEALAGLEDRQVTSQVREVPASLYLVYQATWLPAVYWALPGAVAVFAVGRLADKGRLLSQQPMPPLGTFLRSLFLAFVVALLLTVAAVVPIALTLTVLNGWGDPAYPVFSIVDGHVDRLTVGAALVRLAVLWCALTAFVVALGSLARALGANALVCAVVCVVPALCSQVPLDGESPVTRWVPLAYMEPMAHIALFDFFSLAPGGQELLKLPGSTWDQGVMAFLLWSFVLDVLGVGAVAVRQAVRGRRASRMGRRMAAERAGAPC</sequence>
<comment type="caution">
    <text evidence="2">The sequence shown here is derived from an EMBL/GenBank/DDBJ whole genome shotgun (WGS) entry which is preliminary data.</text>
</comment>
<feature type="transmembrane region" description="Helical" evidence="1">
    <location>
        <begin position="264"/>
        <end position="286"/>
    </location>
</feature>
<keyword evidence="1" id="KW-0812">Transmembrane</keyword>
<evidence type="ECO:0008006" key="4">
    <source>
        <dbReference type="Google" id="ProtNLM"/>
    </source>
</evidence>
<dbReference type="EMBL" id="BQKC01000001">
    <property type="protein sequence ID" value="GJM54766.1"/>
    <property type="molecule type" value="Genomic_DNA"/>
</dbReference>
<evidence type="ECO:0000313" key="3">
    <source>
        <dbReference type="Proteomes" id="UP001055025"/>
    </source>
</evidence>
<keyword evidence="3" id="KW-1185">Reference proteome</keyword>
<accession>A0AAV5B1S7</accession>
<gene>
    <name evidence="2" type="ORF">ATOP_04210</name>
</gene>
<feature type="transmembrane region" description="Helical" evidence="1">
    <location>
        <begin position="188"/>
        <end position="216"/>
    </location>
</feature>
<reference evidence="2" key="1">
    <citation type="journal article" date="2022" name="Int. J. Syst. Evol. Microbiol.">
        <title>Granulimonas faecalis gen. nov., sp. nov., and Leptogranulimonas caecicola gen. nov., sp. nov., novel lactate-producing Atopobiaceae bacteria isolated from mouse intestines, and an emended description of the family Atopobiaceae.</title>
        <authorList>
            <person name="Morinaga K."/>
            <person name="Kusada H."/>
            <person name="Sakamoto S."/>
            <person name="Murakami T."/>
            <person name="Toyoda A."/>
            <person name="Mori H."/>
            <person name="Meng X.Y."/>
            <person name="Takashino M."/>
            <person name="Murotomi K."/>
            <person name="Tamaki H."/>
        </authorList>
    </citation>
    <scope>NUCLEOTIDE SEQUENCE</scope>
    <source>
        <strain evidence="2">OPF53</strain>
    </source>
</reference>
<evidence type="ECO:0000313" key="2">
    <source>
        <dbReference type="EMBL" id="GJM54766.1"/>
    </source>
</evidence>
<protein>
    <recommendedName>
        <fullName evidence="4">ABC transporter permease</fullName>
    </recommendedName>
</protein>
<organism evidence="2 3">
    <name type="scientific">Granulimonas faecalis</name>
    <dbReference type="NCBI Taxonomy" id="2894155"/>
    <lineage>
        <taxon>Bacteria</taxon>
        <taxon>Bacillati</taxon>
        <taxon>Actinomycetota</taxon>
        <taxon>Coriobacteriia</taxon>
        <taxon>Coriobacteriales</taxon>
        <taxon>Kribbibacteriaceae</taxon>
        <taxon>Granulimonas</taxon>
    </lineage>
</organism>
<keyword evidence="1" id="KW-0472">Membrane</keyword>
<keyword evidence="1" id="KW-1133">Transmembrane helix</keyword>
<proteinExistence type="predicted"/>
<feature type="transmembrane region" description="Helical" evidence="1">
    <location>
        <begin position="236"/>
        <end position="257"/>
    </location>
</feature>
<feature type="transmembrane region" description="Helical" evidence="1">
    <location>
        <begin position="334"/>
        <end position="358"/>
    </location>
</feature>
<dbReference type="Proteomes" id="UP001055025">
    <property type="component" value="Unassembled WGS sequence"/>
</dbReference>